<dbReference type="GO" id="GO:0006884">
    <property type="term" value="P:cell volume homeostasis"/>
    <property type="evidence" value="ECO:0007669"/>
    <property type="project" value="TreeGrafter"/>
</dbReference>
<keyword evidence="4 6" id="KW-0472">Membrane</keyword>
<feature type="transmembrane region" description="Helical" evidence="6">
    <location>
        <begin position="126"/>
        <end position="148"/>
    </location>
</feature>
<accession>A0AAW1JIZ3</accession>
<organism evidence="7 8">
    <name type="scientific">Popillia japonica</name>
    <name type="common">Japanese beetle</name>
    <dbReference type="NCBI Taxonomy" id="7064"/>
    <lineage>
        <taxon>Eukaryota</taxon>
        <taxon>Metazoa</taxon>
        <taxon>Ecdysozoa</taxon>
        <taxon>Arthropoda</taxon>
        <taxon>Hexapoda</taxon>
        <taxon>Insecta</taxon>
        <taxon>Pterygota</taxon>
        <taxon>Neoptera</taxon>
        <taxon>Endopterygota</taxon>
        <taxon>Coleoptera</taxon>
        <taxon>Polyphaga</taxon>
        <taxon>Scarabaeiformia</taxon>
        <taxon>Scarabaeidae</taxon>
        <taxon>Rutelinae</taxon>
        <taxon>Popillia</taxon>
    </lineage>
</organism>
<comment type="caution">
    <text evidence="7">The sequence shown here is derived from an EMBL/GenBank/DDBJ whole genome shotgun (WGS) entry which is preliminary data.</text>
</comment>
<evidence type="ECO:0000256" key="6">
    <source>
        <dbReference type="SAM" id="Phobius"/>
    </source>
</evidence>
<dbReference type="GO" id="GO:0016020">
    <property type="term" value="C:membrane"/>
    <property type="evidence" value="ECO:0007669"/>
    <property type="project" value="UniProtKB-SubCell"/>
</dbReference>
<name>A0AAW1JIZ3_POPJA</name>
<evidence type="ECO:0000256" key="1">
    <source>
        <dbReference type="ARBA" id="ARBA00004141"/>
    </source>
</evidence>
<dbReference type="GO" id="GO:0008511">
    <property type="term" value="F:sodium:potassium:chloride symporter activity"/>
    <property type="evidence" value="ECO:0007669"/>
    <property type="project" value="TreeGrafter"/>
</dbReference>
<sequence length="155" mass="17079">MERRFSIKCLSNEGVDNGGLQLQENGGVLPVADTINNRNLLSTTSTTCLYDDPPIQKRKRSLVQMTKEALPRLENYRNSRRALKRPSLGELHGGEDTNKEPNGGTDAQETTASGHHGVKLGWIQGVLIPCLLNIWGVMLFLRLSWVVAQSGIGKL</sequence>
<proteinExistence type="predicted"/>
<evidence type="ECO:0000313" key="7">
    <source>
        <dbReference type="EMBL" id="KAK9703967.1"/>
    </source>
</evidence>
<dbReference type="GO" id="GO:0055075">
    <property type="term" value="P:potassium ion homeostasis"/>
    <property type="evidence" value="ECO:0007669"/>
    <property type="project" value="TreeGrafter"/>
</dbReference>
<evidence type="ECO:0000313" key="8">
    <source>
        <dbReference type="Proteomes" id="UP001458880"/>
    </source>
</evidence>
<evidence type="ECO:0000256" key="3">
    <source>
        <dbReference type="ARBA" id="ARBA00022989"/>
    </source>
</evidence>
<protein>
    <submittedName>
        <fullName evidence="7">Uncharacterized protein</fullName>
    </submittedName>
</protein>
<dbReference type="GO" id="GO:1990573">
    <property type="term" value="P:potassium ion import across plasma membrane"/>
    <property type="evidence" value="ECO:0007669"/>
    <property type="project" value="TreeGrafter"/>
</dbReference>
<dbReference type="EMBL" id="JASPKY010000360">
    <property type="protein sequence ID" value="KAK9703967.1"/>
    <property type="molecule type" value="Genomic_DNA"/>
</dbReference>
<gene>
    <name evidence="7" type="ORF">QE152_g28993</name>
</gene>
<dbReference type="PANTHER" id="PTHR11827:SF48">
    <property type="entry name" value="GH09711P"/>
    <property type="match status" value="1"/>
</dbReference>
<keyword evidence="8" id="KW-1185">Reference proteome</keyword>
<reference evidence="7 8" key="1">
    <citation type="journal article" date="2024" name="BMC Genomics">
        <title>De novo assembly and annotation of Popillia japonica's genome with initial clues to its potential as an invasive pest.</title>
        <authorList>
            <person name="Cucini C."/>
            <person name="Boschi S."/>
            <person name="Funari R."/>
            <person name="Cardaioli E."/>
            <person name="Iannotti N."/>
            <person name="Marturano G."/>
            <person name="Paoli F."/>
            <person name="Bruttini M."/>
            <person name="Carapelli A."/>
            <person name="Frati F."/>
            <person name="Nardi F."/>
        </authorList>
    </citation>
    <scope>NUCLEOTIDE SEQUENCE [LARGE SCALE GENOMIC DNA]</scope>
    <source>
        <strain evidence="7">DMR45628</strain>
    </source>
</reference>
<dbReference type="InterPro" id="IPR004842">
    <property type="entry name" value="SLC12A_fam"/>
</dbReference>
<dbReference type="GO" id="GO:0055078">
    <property type="term" value="P:sodium ion homeostasis"/>
    <property type="evidence" value="ECO:0007669"/>
    <property type="project" value="TreeGrafter"/>
</dbReference>
<keyword evidence="2 6" id="KW-0812">Transmembrane</keyword>
<keyword evidence="3 6" id="KW-1133">Transmembrane helix</keyword>
<evidence type="ECO:0000256" key="4">
    <source>
        <dbReference type="ARBA" id="ARBA00023136"/>
    </source>
</evidence>
<comment type="subcellular location">
    <subcellularLocation>
        <location evidence="1">Membrane</location>
        <topology evidence="1">Multi-pass membrane protein</topology>
    </subcellularLocation>
</comment>
<dbReference type="GO" id="GO:0055064">
    <property type="term" value="P:chloride ion homeostasis"/>
    <property type="evidence" value="ECO:0007669"/>
    <property type="project" value="TreeGrafter"/>
</dbReference>
<evidence type="ECO:0000256" key="5">
    <source>
        <dbReference type="SAM" id="MobiDB-lite"/>
    </source>
</evidence>
<dbReference type="AlphaFoldDB" id="A0AAW1JIZ3"/>
<dbReference type="PANTHER" id="PTHR11827">
    <property type="entry name" value="SOLUTE CARRIER FAMILY 12, CATION COTRANSPORTERS"/>
    <property type="match status" value="1"/>
</dbReference>
<feature type="region of interest" description="Disordered" evidence="5">
    <location>
        <begin position="84"/>
        <end position="112"/>
    </location>
</feature>
<dbReference type="Proteomes" id="UP001458880">
    <property type="component" value="Unassembled WGS sequence"/>
</dbReference>
<evidence type="ECO:0000256" key="2">
    <source>
        <dbReference type="ARBA" id="ARBA00022692"/>
    </source>
</evidence>